<evidence type="ECO:0000259" key="4">
    <source>
        <dbReference type="PROSITE" id="PS50173"/>
    </source>
</evidence>
<dbReference type="GO" id="GO:0003684">
    <property type="term" value="F:damaged DNA binding"/>
    <property type="evidence" value="ECO:0007669"/>
    <property type="project" value="InterPro"/>
</dbReference>
<dbReference type="InterPro" id="IPR001126">
    <property type="entry name" value="UmuC"/>
</dbReference>
<feature type="domain" description="UmuC" evidence="4">
    <location>
        <begin position="5"/>
        <end position="185"/>
    </location>
</feature>
<comment type="subcellular location">
    <subcellularLocation>
        <location evidence="3">Cytoplasm</location>
    </subcellularLocation>
</comment>
<keyword evidence="3" id="KW-0479">Metal-binding</keyword>
<keyword evidence="3" id="KW-0235">DNA replication</keyword>
<dbReference type="NCBIfam" id="NF002492">
    <property type="entry name" value="PRK01810.1"/>
    <property type="match status" value="1"/>
</dbReference>
<keyword evidence="3" id="KW-0460">Magnesium</keyword>
<feature type="active site" evidence="3">
    <location>
        <position position="104"/>
    </location>
</feature>
<dbReference type="Proteomes" id="UP000004097">
    <property type="component" value="Unassembled WGS sequence"/>
</dbReference>
<keyword evidence="2 3" id="KW-0515">Mutator protein</keyword>
<evidence type="ECO:0000313" key="5">
    <source>
        <dbReference type="EMBL" id="EFW23875.1"/>
    </source>
</evidence>
<evidence type="ECO:0000256" key="1">
    <source>
        <dbReference type="ARBA" id="ARBA00010945"/>
    </source>
</evidence>
<dbReference type="PANTHER" id="PTHR11076:SF33">
    <property type="entry name" value="DNA POLYMERASE KAPPA"/>
    <property type="match status" value="1"/>
</dbReference>
<dbReference type="HOGENOM" id="CLU_012348_1_2_9"/>
<dbReference type="NCBIfam" id="NF002677">
    <property type="entry name" value="PRK02406.1"/>
    <property type="match status" value="1"/>
</dbReference>
<dbReference type="SUPFAM" id="SSF56672">
    <property type="entry name" value="DNA/RNA polymerases"/>
    <property type="match status" value="1"/>
</dbReference>
<dbReference type="STRING" id="706433.HMPREF9430_01681"/>
<dbReference type="GO" id="GO:0000287">
    <property type="term" value="F:magnesium ion binding"/>
    <property type="evidence" value="ECO:0007669"/>
    <property type="project" value="UniProtKB-UniRule"/>
</dbReference>
<evidence type="ECO:0000256" key="2">
    <source>
        <dbReference type="ARBA" id="ARBA00022457"/>
    </source>
</evidence>
<dbReference type="Pfam" id="PF11798">
    <property type="entry name" value="IMS_HHH"/>
    <property type="match status" value="1"/>
</dbReference>
<dbReference type="SUPFAM" id="SSF100879">
    <property type="entry name" value="Lesion bypass DNA polymerase (Y-family), little finger domain"/>
    <property type="match status" value="1"/>
</dbReference>
<dbReference type="Gene3D" id="3.30.70.270">
    <property type="match status" value="1"/>
</dbReference>
<sequence length="396" mass="45091">MYHVYFHIDLNAFFANAEVLLNPELKGQPIVISGATRRSVVSTASYEARTYGIHSAMPVSEAQKLCRDLIIVEGHYTWYRNLSERFMEIVRSYTNLVEQASVDECYADMTEAIKKFEKPLDLAWSLQKQIYNELGLTCSIGVAPNMFLAKMASDMKKPNGITVLRIRDVQEKMWPLPIKDMRGIGNKTVPYMQEIGVQTIGDLANYKDIAKLRELLGKNTDDYIERANGIDHRELETEWDAKSMGISETLLEDINEYEELAGLIRTLARTLSKRLKNASKVGSSIHIRICYYDFRNITRAMKLSAPIWRADEIYNAAIALFEDNWEEGEAVRLLGITVGDFADENYILSQLNLFDEAAAFKAETKDIINDLNDMLGLKKAFVRASNLLKENTHEDS</sequence>
<evidence type="ECO:0000256" key="3">
    <source>
        <dbReference type="HAMAP-Rule" id="MF_01113"/>
    </source>
</evidence>
<dbReference type="GO" id="GO:0009432">
    <property type="term" value="P:SOS response"/>
    <property type="evidence" value="ECO:0007669"/>
    <property type="project" value="TreeGrafter"/>
</dbReference>
<protein>
    <recommendedName>
        <fullName evidence="3">DNA polymerase IV</fullName>
        <shortName evidence="3">Pol IV</shortName>
        <ecNumber evidence="3">2.7.7.7</ecNumber>
    </recommendedName>
</protein>
<dbReference type="Pfam" id="PF00817">
    <property type="entry name" value="IMS"/>
    <property type="match status" value="1"/>
</dbReference>
<comment type="similarity">
    <text evidence="1 3">Belongs to the DNA polymerase type-Y family.</text>
</comment>
<feature type="site" description="Substrate discrimination" evidence="3">
    <location>
        <position position="14"/>
    </location>
</feature>
<comment type="cofactor">
    <cofactor evidence="3">
        <name>Mg(2+)</name>
        <dbReference type="ChEBI" id="CHEBI:18420"/>
    </cofactor>
    <text evidence="3">Binds 2 magnesium ions per subunit.</text>
</comment>
<dbReference type="AlphaFoldDB" id="E7MPV6"/>
<dbReference type="eggNOG" id="COG0389">
    <property type="taxonomic scope" value="Bacteria"/>
</dbReference>
<dbReference type="PROSITE" id="PS50173">
    <property type="entry name" value="UMUC"/>
    <property type="match status" value="1"/>
</dbReference>
<dbReference type="GO" id="GO:0042276">
    <property type="term" value="P:error-prone translesion synthesis"/>
    <property type="evidence" value="ECO:0007669"/>
    <property type="project" value="TreeGrafter"/>
</dbReference>
<dbReference type="HAMAP" id="MF_01113">
    <property type="entry name" value="DNApol_IV"/>
    <property type="match status" value="1"/>
</dbReference>
<comment type="catalytic activity">
    <reaction evidence="3">
        <text>DNA(n) + a 2'-deoxyribonucleoside 5'-triphosphate = DNA(n+1) + diphosphate</text>
        <dbReference type="Rhea" id="RHEA:22508"/>
        <dbReference type="Rhea" id="RHEA-COMP:17339"/>
        <dbReference type="Rhea" id="RHEA-COMP:17340"/>
        <dbReference type="ChEBI" id="CHEBI:33019"/>
        <dbReference type="ChEBI" id="CHEBI:61560"/>
        <dbReference type="ChEBI" id="CHEBI:173112"/>
        <dbReference type="EC" id="2.7.7.7"/>
    </reaction>
</comment>
<evidence type="ECO:0000313" key="6">
    <source>
        <dbReference type="Proteomes" id="UP000004097"/>
    </source>
</evidence>
<comment type="function">
    <text evidence="3">Poorly processive, error-prone DNA polymerase involved in untargeted mutagenesis. Copies undamaged DNA at stalled replication forks, which arise in vivo from mismatched or misaligned primer ends. These misaligned primers can be extended by PolIV. Exhibits no 3'-5' exonuclease (proofreading) activity. May be involved in translesional synthesis, in conjunction with the beta clamp from PolIII.</text>
</comment>
<gene>
    <name evidence="3 5" type="primary">dinB</name>
    <name evidence="5" type="ORF">HMPREF9430_01681</name>
</gene>
<keyword evidence="3" id="KW-0963">Cytoplasm</keyword>
<dbReference type="Gene3D" id="3.40.1170.60">
    <property type="match status" value="1"/>
</dbReference>
<dbReference type="Pfam" id="PF11799">
    <property type="entry name" value="IMS_C"/>
    <property type="match status" value="1"/>
</dbReference>
<keyword evidence="3" id="KW-0234">DNA repair</keyword>
<dbReference type="GO" id="GO:0006261">
    <property type="term" value="P:DNA-templated DNA replication"/>
    <property type="evidence" value="ECO:0007669"/>
    <property type="project" value="UniProtKB-UniRule"/>
</dbReference>
<comment type="subunit">
    <text evidence="3">Monomer.</text>
</comment>
<organism evidence="5 6">
    <name type="scientific">Solobacterium moorei F0204</name>
    <dbReference type="NCBI Taxonomy" id="706433"/>
    <lineage>
        <taxon>Bacteria</taxon>
        <taxon>Bacillati</taxon>
        <taxon>Bacillota</taxon>
        <taxon>Erysipelotrichia</taxon>
        <taxon>Erysipelotrichales</taxon>
        <taxon>Erysipelotrichaceae</taxon>
        <taxon>Solobacterium</taxon>
    </lineage>
</organism>
<feature type="binding site" evidence="3">
    <location>
        <position position="103"/>
    </location>
    <ligand>
        <name>Mg(2+)</name>
        <dbReference type="ChEBI" id="CHEBI:18420"/>
    </ligand>
</feature>
<dbReference type="InterPro" id="IPR043502">
    <property type="entry name" value="DNA/RNA_pol_sf"/>
</dbReference>
<dbReference type="EC" id="2.7.7.7" evidence="3"/>
<dbReference type="RefSeq" id="WP_006526486.1">
    <property type="nucleotide sequence ID" value="NZ_GL637665.1"/>
</dbReference>
<comment type="caution">
    <text evidence="5">The sequence shown here is derived from an EMBL/GenBank/DDBJ whole genome shotgun (WGS) entry which is preliminary data.</text>
</comment>
<dbReference type="InterPro" id="IPR050116">
    <property type="entry name" value="DNA_polymerase-Y"/>
</dbReference>
<keyword evidence="6" id="KW-1185">Reference proteome</keyword>
<dbReference type="PANTHER" id="PTHR11076">
    <property type="entry name" value="DNA REPAIR POLYMERASE UMUC / TRANSFERASE FAMILY MEMBER"/>
    <property type="match status" value="1"/>
</dbReference>
<keyword evidence="3" id="KW-0239">DNA-directed DNA polymerase</keyword>
<keyword evidence="3 5" id="KW-0548">Nucleotidyltransferase</keyword>
<reference evidence="5 6" key="1">
    <citation type="submission" date="2010-08" db="EMBL/GenBank/DDBJ databases">
        <authorList>
            <person name="Weinstock G."/>
            <person name="Sodergren E."/>
            <person name="Clifton S."/>
            <person name="Fulton L."/>
            <person name="Fulton B."/>
            <person name="Courtney L."/>
            <person name="Fronick C."/>
            <person name="Harrison M."/>
            <person name="Strong C."/>
            <person name="Farmer C."/>
            <person name="Delahaunty K."/>
            <person name="Markovic C."/>
            <person name="Hall O."/>
            <person name="Minx P."/>
            <person name="Tomlinson C."/>
            <person name="Mitreva M."/>
            <person name="Hou S."/>
            <person name="Chen J."/>
            <person name="Wollam A."/>
            <person name="Pepin K.H."/>
            <person name="Johnson M."/>
            <person name="Bhonagiri V."/>
            <person name="Zhang X."/>
            <person name="Suruliraj S."/>
            <person name="Warren W."/>
            <person name="Chinwalla A."/>
            <person name="Mardis E.R."/>
            <person name="Wilson R.K."/>
        </authorList>
    </citation>
    <scope>NUCLEOTIDE SEQUENCE [LARGE SCALE GENOMIC DNA]</scope>
    <source>
        <strain evidence="5 6">F0204</strain>
    </source>
</reference>
<proteinExistence type="inferred from homology"/>
<dbReference type="InterPro" id="IPR043128">
    <property type="entry name" value="Rev_trsase/Diguanyl_cyclase"/>
</dbReference>
<keyword evidence="3" id="KW-0238">DNA-binding</keyword>
<dbReference type="Gene3D" id="3.30.1490.100">
    <property type="entry name" value="DNA polymerase, Y-family, little finger domain"/>
    <property type="match status" value="1"/>
</dbReference>
<dbReference type="InterPro" id="IPR022880">
    <property type="entry name" value="DNApol_IV"/>
</dbReference>
<dbReference type="GO" id="GO:0005829">
    <property type="term" value="C:cytosol"/>
    <property type="evidence" value="ECO:0007669"/>
    <property type="project" value="TreeGrafter"/>
</dbReference>
<name>E7MPV6_9FIRM</name>
<dbReference type="EMBL" id="AECQ01000031">
    <property type="protein sequence ID" value="EFW23875.1"/>
    <property type="molecule type" value="Genomic_DNA"/>
</dbReference>
<feature type="binding site" evidence="3">
    <location>
        <position position="9"/>
    </location>
    <ligand>
        <name>Mg(2+)</name>
        <dbReference type="ChEBI" id="CHEBI:18420"/>
    </ligand>
</feature>
<dbReference type="InterPro" id="IPR017961">
    <property type="entry name" value="DNA_pol_Y-fam_little_finger"/>
</dbReference>
<dbReference type="GO" id="GO:0003887">
    <property type="term" value="F:DNA-directed DNA polymerase activity"/>
    <property type="evidence" value="ECO:0007669"/>
    <property type="project" value="UniProtKB-UniRule"/>
</dbReference>
<dbReference type="GO" id="GO:0006281">
    <property type="term" value="P:DNA repair"/>
    <property type="evidence" value="ECO:0007669"/>
    <property type="project" value="UniProtKB-UniRule"/>
</dbReference>
<dbReference type="InterPro" id="IPR024728">
    <property type="entry name" value="PolY_HhH_motif"/>
</dbReference>
<dbReference type="Gene3D" id="1.10.150.20">
    <property type="entry name" value="5' to 3' exonuclease, C-terminal subdomain"/>
    <property type="match status" value="1"/>
</dbReference>
<dbReference type="InterPro" id="IPR036775">
    <property type="entry name" value="DNA_pol_Y-fam_lit_finger_sf"/>
</dbReference>
<accession>E7MPV6</accession>
<keyword evidence="3 5" id="KW-0808">Transferase</keyword>
<keyword evidence="3" id="KW-0227">DNA damage</keyword>
<dbReference type="CDD" id="cd03586">
    <property type="entry name" value="PolY_Pol_IV_kappa"/>
    <property type="match status" value="1"/>
</dbReference>
<dbReference type="OrthoDB" id="9808813at2"/>